<dbReference type="SUPFAM" id="SSF46785">
    <property type="entry name" value="Winged helix' DNA-binding domain"/>
    <property type="match status" value="1"/>
</dbReference>
<evidence type="ECO:0000313" key="5">
    <source>
        <dbReference type="EMBL" id="MEN1759980.1"/>
    </source>
</evidence>
<name>A0ABU9VS45_9CLOT</name>
<evidence type="ECO:0000256" key="2">
    <source>
        <dbReference type="ARBA" id="ARBA00023125"/>
    </source>
</evidence>
<dbReference type="PANTHER" id="PTHR42756:SF2">
    <property type="entry name" value="MARR FAMILY REGULATORY PROTEIN"/>
    <property type="match status" value="1"/>
</dbReference>
<proteinExistence type="predicted"/>
<organism evidence="5 6">
    <name type="scientific">Anoxynatronum sibiricum</name>
    <dbReference type="NCBI Taxonomy" id="210623"/>
    <lineage>
        <taxon>Bacteria</taxon>
        <taxon>Bacillati</taxon>
        <taxon>Bacillota</taxon>
        <taxon>Clostridia</taxon>
        <taxon>Eubacteriales</taxon>
        <taxon>Clostridiaceae</taxon>
        <taxon>Anoxynatronum</taxon>
    </lineage>
</organism>
<dbReference type="PROSITE" id="PS50995">
    <property type="entry name" value="HTH_MARR_2"/>
    <property type="match status" value="1"/>
</dbReference>
<dbReference type="Proteomes" id="UP001407405">
    <property type="component" value="Unassembled WGS sequence"/>
</dbReference>
<dbReference type="RefSeq" id="WP_343185304.1">
    <property type="nucleotide sequence ID" value="NZ_JBCITM010000004.1"/>
</dbReference>
<evidence type="ECO:0000259" key="4">
    <source>
        <dbReference type="PROSITE" id="PS50995"/>
    </source>
</evidence>
<dbReference type="InterPro" id="IPR036390">
    <property type="entry name" value="WH_DNA-bd_sf"/>
</dbReference>
<feature type="domain" description="HTH marR-type" evidence="4">
    <location>
        <begin position="1"/>
        <end position="137"/>
    </location>
</feature>
<evidence type="ECO:0000313" key="6">
    <source>
        <dbReference type="Proteomes" id="UP001407405"/>
    </source>
</evidence>
<comment type="caution">
    <text evidence="5">The sequence shown here is derived from an EMBL/GenBank/DDBJ whole genome shotgun (WGS) entry which is preliminary data.</text>
</comment>
<dbReference type="EMBL" id="JBCITM010000004">
    <property type="protein sequence ID" value="MEN1759980.1"/>
    <property type="molecule type" value="Genomic_DNA"/>
</dbReference>
<dbReference type="PANTHER" id="PTHR42756">
    <property type="entry name" value="TRANSCRIPTIONAL REGULATOR, MARR"/>
    <property type="match status" value="1"/>
</dbReference>
<keyword evidence="1" id="KW-0805">Transcription regulation</keyword>
<dbReference type="InterPro" id="IPR036388">
    <property type="entry name" value="WH-like_DNA-bd_sf"/>
</dbReference>
<reference evidence="5 6" key="1">
    <citation type="submission" date="2024-04" db="EMBL/GenBank/DDBJ databases">
        <title>Genome sequencing and metabolic network reconstruction of aminoacids and betaine degradation by Anoxynatronum sibiricum.</title>
        <authorList>
            <person name="Detkova E.N."/>
            <person name="Boltjanskaja Y.V."/>
            <person name="Mardanov A.V."/>
            <person name="Kevbrin V."/>
        </authorList>
    </citation>
    <scope>NUCLEOTIDE SEQUENCE [LARGE SCALE GENOMIC DNA]</scope>
    <source>
        <strain evidence="5 6">Z-7981</strain>
    </source>
</reference>
<evidence type="ECO:0000256" key="1">
    <source>
        <dbReference type="ARBA" id="ARBA00023015"/>
    </source>
</evidence>
<keyword evidence="6" id="KW-1185">Reference proteome</keyword>
<accession>A0ABU9VS45</accession>
<sequence length="153" mass="17648">MIPDEMLTGKYISMLNRLGQTYLAAKMKAHDIGSGQYSFLLTLYHHDGLSQEALSAKLLIDKGTTARAISKLEAAGYVRRKKNRADRRAYHVFLTNKARELQPELHQAIMEWNEKMLEVLSPEERQQLYGMLKRISDNTLKNLKECERTHNAE</sequence>
<keyword evidence="3" id="KW-0804">Transcription</keyword>
<dbReference type="Gene3D" id="1.10.10.10">
    <property type="entry name" value="Winged helix-like DNA-binding domain superfamily/Winged helix DNA-binding domain"/>
    <property type="match status" value="1"/>
</dbReference>
<dbReference type="PRINTS" id="PR00598">
    <property type="entry name" value="HTHMARR"/>
</dbReference>
<protein>
    <submittedName>
        <fullName evidence="5">MarR family transcriptional regulator</fullName>
    </submittedName>
</protein>
<evidence type="ECO:0000256" key="3">
    <source>
        <dbReference type="ARBA" id="ARBA00023163"/>
    </source>
</evidence>
<dbReference type="PROSITE" id="PS01117">
    <property type="entry name" value="HTH_MARR_1"/>
    <property type="match status" value="1"/>
</dbReference>
<dbReference type="InterPro" id="IPR000835">
    <property type="entry name" value="HTH_MarR-typ"/>
</dbReference>
<keyword evidence="2" id="KW-0238">DNA-binding</keyword>
<gene>
    <name evidence="5" type="ORF">AAIG11_05830</name>
</gene>
<dbReference type="Pfam" id="PF01047">
    <property type="entry name" value="MarR"/>
    <property type="match status" value="1"/>
</dbReference>
<dbReference type="InterPro" id="IPR023187">
    <property type="entry name" value="Tscrpt_reg_MarR-type_CS"/>
</dbReference>
<dbReference type="SMART" id="SM00347">
    <property type="entry name" value="HTH_MARR"/>
    <property type="match status" value="1"/>
</dbReference>